<sequence length="234" mass="25078">MVPERLSLTGVTGRALAFAPLDDPDEVVVEGRVSGSQAWSTSKVLVVAAFVATTAGGDPEELSAADRRLVTAALERSDGDAVRSLRQRIPGSPGRAMTAVLRAVGDRTTVAPDSYEGTMAWSLREQVRFMVALEAGEVVSAETSAYLLESMRPIRAHRWGLGTVGATTFKGGWLREGRVTRQMGLLDSYAVAIITDRGPVVRQTDGDAAHVRAMDDLAELLADRLAWDRRCGPS</sequence>
<reference evidence="3" key="1">
    <citation type="journal article" date="2019" name="Int. J. Syst. Evol. Microbiol.">
        <title>The Global Catalogue of Microorganisms (GCM) 10K type strain sequencing project: providing services to taxonomists for standard genome sequencing and annotation.</title>
        <authorList>
            <consortium name="The Broad Institute Genomics Platform"/>
            <consortium name="The Broad Institute Genome Sequencing Center for Infectious Disease"/>
            <person name="Wu L."/>
            <person name="Ma J."/>
        </authorList>
    </citation>
    <scope>NUCLEOTIDE SEQUENCE [LARGE SCALE GENOMIC DNA]</scope>
    <source>
        <strain evidence="3">JCM 16548</strain>
    </source>
</reference>
<comment type="caution">
    <text evidence="2">The sequence shown here is derived from an EMBL/GenBank/DDBJ whole genome shotgun (WGS) entry which is preliminary data.</text>
</comment>
<evidence type="ECO:0000313" key="2">
    <source>
        <dbReference type="EMBL" id="GAA3697903.1"/>
    </source>
</evidence>
<dbReference type="InterPro" id="IPR012338">
    <property type="entry name" value="Beta-lactam/transpept-like"/>
</dbReference>
<dbReference type="SUPFAM" id="SSF56601">
    <property type="entry name" value="beta-lactamase/transpeptidase-like"/>
    <property type="match status" value="1"/>
</dbReference>
<accession>A0ABP7CXD3</accession>
<protein>
    <recommendedName>
        <fullName evidence="1">Beta-lactamase class A catalytic domain-containing protein</fullName>
    </recommendedName>
</protein>
<name>A0ABP7CXD3_9ACTN</name>
<evidence type="ECO:0000259" key="1">
    <source>
        <dbReference type="Pfam" id="PF13354"/>
    </source>
</evidence>
<dbReference type="Gene3D" id="3.40.710.10">
    <property type="entry name" value="DD-peptidase/beta-lactamase superfamily"/>
    <property type="match status" value="1"/>
</dbReference>
<dbReference type="Proteomes" id="UP001500051">
    <property type="component" value="Unassembled WGS sequence"/>
</dbReference>
<evidence type="ECO:0000313" key="3">
    <source>
        <dbReference type="Proteomes" id="UP001500051"/>
    </source>
</evidence>
<gene>
    <name evidence="2" type="ORF">GCM10022204_12610</name>
</gene>
<dbReference type="RefSeq" id="WP_344811454.1">
    <property type="nucleotide sequence ID" value="NZ_BAAAYX010000003.1"/>
</dbReference>
<dbReference type="InterPro" id="IPR045155">
    <property type="entry name" value="Beta-lactam_cat"/>
</dbReference>
<organism evidence="2 3">
    <name type="scientific">Microlunatus aurantiacus</name>
    <dbReference type="NCBI Taxonomy" id="446786"/>
    <lineage>
        <taxon>Bacteria</taxon>
        <taxon>Bacillati</taxon>
        <taxon>Actinomycetota</taxon>
        <taxon>Actinomycetes</taxon>
        <taxon>Propionibacteriales</taxon>
        <taxon>Propionibacteriaceae</taxon>
        <taxon>Microlunatus</taxon>
    </lineage>
</organism>
<feature type="domain" description="Beta-lactamase class A catalytic" evidence="1">
    <location>
        <begin position="67"/>
        <end position="152"/>
    </location>
</feature>
<dbReference type="EMBL" id="BAAAYX010000003">
    <property type="protein sequence ID" value="GAA3697903.1"/>
    <property type="molecule type" value="Genomic_DNA"/>
</dbReference>
<proteinExistence type="predicted"/>
<dbReference type="Pfam" id="PF13354">
    <property type="entry name" value="Beta-lactamase2"/>
    <property type="match status" value="1"/>
</dbReference>
<keyword evidence="3" id="KW-1185">Reference proteome</keyword>